<protein>
    <submittedName>
        <fullName evidence="2">Uncharacterized protein</fullName>
    </submittedName>
</protein>
<proteinExistence type="predicted"/>
<accession>A0A7S0R1E2</accession>
<name>A0A7S0R1E2_9CHLO</name>
<gene>
    <name evidence="2" type="ORF">POBO1169_LOCUS7535</name>
</gene>
<dbReference type="EMBL" id="HBFA01014504">
    <property type="protein sequence ID" value="CAD8663528.1"/>
    <property type="molecule type" value="Transcribed_RNA"/>
</dbReference>
<sequence>MAEAEQEAPPMTAEGSQRGDGPELEDMVDNLQETTGQYPGWGSFEQQAPLDESSIKEAFNAFAEPGLQEVKTENIRKLVQYLRLPIPDNLDKLTLSVAEGSRSLSYGAVRTLCGLIYGKGPLLESSNKAKQVGSRRTYLESGNITEDEAVLSFMRALEDHKKKCEKEGKYMEARTAAKRLHDLKLHEEQKHITEMKTRHETEFNDAHRAFAMEQEQHNRMWDAKLQDYEDSVAEQLNRLKQMQLEKLEKFFHEAEIKRPRRPQFSKQLLNQRKIQEALAKQSKYEEAEAVKKMADKMEAAEMEATQGTYEAEVALREQQLRVKQTQEMEALLHRGARGRDELQHTRKLDMERRQQRFKNVMNELHNLQRLEHVQLEHFLEQQSVAGKRHSVARAVRKK</sequence>
<evidence type="ECO:0000313" key="2">
    <source>
        <dbReference type="EMBL" id="CAD8663528.1"/>
    </source>
</evidence>
<feature type="region of interest" description="Disordered" evidence="1">
    <location>
        <begin position="1"/>
        <end position="45"/>
    </location>
</feature>
<dbReference type="PANTHER" id="PTHR47026">
    <property type="entry name" value="PIGMENTOSA GTPASE REGULATOR-LIKE PROTEIN, PUTATIVE-RELATED"/>
    <property type="match status" value="1"/>
</dbReference>
<reference evidence="2" key="1">
    <citation type="submission" date="2021-01" db="EMBL/GenBank/DDBJ databases">
        <authorList>
            <person name="Corre E."/>
            <person name="Pelletier E."/>
            <person name="Niang G."/>
            <person name="Scheremetjew M."/>
            <person name="Finn R."/>
            <person name="Kale V."/>
            <person name="Holt S."/>
            <person name="Cochrane G."/>
            <person name="Meng A."/>
            <person name="Brown T."/>
            <person name="Cohen L."/>
        </authorList>
    </citation>
    <scope>NUCLEOTIDE SEQUENCE</scope>
    <source>
        <strain evidence="2">CCMP722</strain>
    </source>
</reference>
<dbReference type="AlphaFoldDB" id="A0A7S0R1E2"/>
<organism evidence="2">
    <name type="scientific">Pyramimonas obovata</name>
    <dbReference type="NCBI Taxonomy" id="1411642"/>
    <lineage>
        <taxon>Eukaryota</taxon>
        <taxon>Viridiplantae</taxon>
        <taxon>Chlorophyta</taxon>
        <taxon>Pyramimonadophyceae</taxon>
        <taxon>Pyramimonadales</taxon>
        <taxon>Pyramimonadaceae</taxon>
        <taxon>Pyramimonas</taxon>
        <taxon>Pyramimonas incertae sedis</taxon>
    </lineage>
</organism>
<evidence type="ECO:0000256" key="1">
    <source>
        <dbReference type="SAM" id="MobiDB-lite"/>
    </source>
</evidence>
<dbReference type="PANTHER" id="PTHR47026:SF2">
    <property type="entry name" value="FLAGELLAR ASSOCIATED PROTEIN"/>
    <property type="match status" value="1"/>
</dbReference>